<dbReference type="SUPFAM" id="SSF56112">
    <property type="entry name" value="Protein kinase-like (PK-like)"/>
    <property type="match status" value="1"/>
</dbReference>
<evidence type="ECO:0000256" key="4">
    <source>
        <dbReference type="ARBA" id="ARBA00022777"/>
    </source>
</evidence>
<evidence type="ECO:0000259" key="6">
    <source>
        <dbReference type="PROSITE" id="PS51158"/>
    </source>
</evidence>
<keyword evidence="1" id="KW-0723">Serine/threonine-protein kinase</keyword>
<accession>A0AAE0FEZ2</accession>
<dbReference type="GO" id="GO:0005524">
    <property type="term" value="F:ATP binding"/>
    <property type="evidence" value="ECO:0007669"/>
    <property type="project" value="UniProtKB-KW"/>
</dbReference>
<keyword evidence="8" id="KW-1185">Reference proteome</keyword>
<dbReference type="EMBL" id="LGRX02019398">
    <property type="protein sequence ID" value="KAK3258622.1"/>
    <property type="molecule type" value="Genomic_DNA"/>
</dbReference>
<comment type="caution">
    <text evidence="7">The sequence shown here is derived from an EMBL/GenBank/DDBJ whole genome shotgun (WGS) entry which is preliminary data.</text>
</comment>
<dbReference type="Gene3D" id="3.20.200.10">
    <property type="entry name" value="MHCK/EF2 kinase"/>
    <property type="match status" value="1"/>
</dbReference>
<dbReference type="InterPro" id="IPR004166">
    <property type="entry name" value="a-kinase_dom"/>
</dbReference>
<proteinExistence type="predicted"/>
<dbReference type="GO" id="GO:0031037">
    <property type="term" value="P:myosin II filament disassembly"/>
    <property type="evidence" value="ECO:0007669"/>
    <property type="project" value="TreeGrafter"/>
</dbReference>
<dbReference type="CDD" id="cd04515">
    <property type="entry name" value="Alpha_kinase"/>
    <property type="match status" value="1"/>
</dbReference>
<keyword evidence="3" id="KW-0547">Nucleotide-binding</keyword>
<dbReference type="InterPro" id="IPR051852">
    <property type="entry name" value="Alpha-type_PK"/>
</dbReference>
<name>A0AAE0FEZ2_9CHLO</name>
<evidence type="ECO:0000256" key="1">
    <source>
        <dbReference type="ARBA" id="ARBA00022527"/>
    </source>
</evidence>
<dbReference type="InterPro" id="IPR011009">
    <property type="entry name" value="Kinase-like_dom_sf"/>
</dbReference>
<protein>
    <recommendedName>
        <fullName evidence="6">Alpha-type protein kinase domain-containing protein</fullName>
    </recommendedName>
</protein>
<sequence>MELSADLADALNNLGAALHQLANVSLESIASIDPCISGVVGGAHDLAVAEHYKHVAEACAQLHVDAEKLNPRWNRTYGRNGTFWTGALKDGRHRGGIPYFCPTGWTRFSLNVCADHEFDQRYDHWGYVYHGTKSKHVGSILTSGIRGSATGMCYCGKDESAVYTSPSIEYAGHPRYARVDINPETRKWVQVVLQCRVDPHAIWKKKSETMGATAAGITIDPNIGNETMEWLIKPNYTDPATGNRYIRDAIVCTGIMLRLTDEHPHNCPAYWWSRDPEYLSSWCMSHHLPKTAPDQERGRKARRSWEVCENTSLTAGFTCSGDPLNDHFEAVPKYVNIDIGKTHMSNQPFAQGGMRHAYYLYAPGVAAVYYDHDSVASSKGFVPSPWFVVKPYRQETLAHIENALHITADQAVDREIRTYKAASYFAALFNKKVAASGMLPRGCGIQFLEPLVFNFNGEVFFGEQFIEGNDFVKWNDNAGVLNLSLDATRQRINEIVAAFSHFTYARSKGTLMVVDVQGWYRPGNTTCHVRDESTSFIFTDPQVHTREYSENVISRRDEKLTQRYSIGNMGLMGIFRFFHAHVCFPACQLLGCTHPLRAFDLAVYAAHIKMSEYSAALQARASVSIELARARRTGFYSQVAIIGSQAPSTSYHDHTATSEYKLHQLSAAEWMYGKHIKLLLQQLIPPDSAVHQNIVSGDIKVIFYDAILGIVKLHDGKTLGEIGINATSASKIVLIAYCDS</sequence>
<evidence type="ECO:0000256" key="2">
    <source>
        <dbReference type="ARBA" id="ARBA00022679"/>
    </source>
</evidence>
<dbReference type="Pfam" id="PF02816">
    <property type="entry name" value="Alpha_kinase"/>
    <property type="match status" value="1"/>
</dbReference>
<dbReference type="AlphaFoldDB" id="A0AAE0FEZ2"/>
<organism evidence="7 8">
    <name type="scientific">Cymbomonas tetramitiformis</name>
    <dbReference type="NCBI Taxonomy" id="36881"/>
    <lineage>
        <taxon>Eukaryota</taxon>
        <taxon>Viridiplantae</taxon>
        <taxon>Chlorophyta</taxon>
        <taxon>Pyramimonadophyceae</taxon>
        <taxon>Pyramimonadales</taxon>
        <taxon>Pyramimonadaceae</taxon>
        <taxon>Cymbomonas</taxon>
    </lineage>
</organism>
<evidence type="ECO:0000313" key="8">
    <source>
        <dbReference type="Proteomes" id="UP001190700"/>
    </source>
</evidence>
<dbReference type="Proteomes" id="UP001190700">
    <property type="component" value="Unassembled WGS sequence"/>
</dbReference>
<gene>
    <name evidence="7" type="ORF">CYMTET_32339</name>
</gene>
<keyword evidence="5" id="KW-0067">ATP-binding</keyword>
<evidence type="ECO:0000256" key="3">
    <source>
        <dbReference type="ARBA" id="ARBA00022741"/>
    </source>
</evidence>
<dbReference type="SMART" id="SM00811">
    <property type="entry name" value="Alpha_kinase"/>
    <property type="match status" value="1"/>
</dbReference>
<feature type="domain" description="Alpha-type protein kinase" evidence="6">
    <location>
        <begin position="322"/>
        <end position="595"/>
    </location>
</feature>
<keyword evidence="4" id="KW-0418">Kinase</keyword>
<dbReference type="GO" id="GO:1903013">
    <property type="term" value="P:response to differentiation-inducing factor 1"/>
    <property type="evidence" value="ECO:0007669"/>
    <property type="project" value="TreeGrafter"/>
</dbReference>
<dbReference type="PANTHER" id="PTHR45992:SF2">
    <property type="entry name" value="EUKARYOTIC ELONGATION FACTOR 2 KINASE"/>
    <property type="match status" value="1"/>
</dbReference>
<evidence type="ECO:0000313" key="7">
    <source>
        <dbReference type="EMBL" id="KAK3258622.1"/>
    </source>
</evidence>
<evidence type="ECO:0000256" key="5">
    <source>
        <dbReference type="ARBA" id="ARBA00022840"/>
    </source>
</evidence>
<reference evidence="7 8" key="1">
    <citation type="journal article" date="2015" name="Genome Biol. Evol.">
        <title>Comparative Genomics of a Bacterivorous Green Alga Reveals Evolutionary Causalities and Consequences of Phago-Mixotrophic Mode of Nutrition.</title>
        <authorList>
            <person name="Burns J.A."/>
            <person name="Paasch A."/>
            <person name="Narechania A."/>
            <person name="Kim E."/>
        </authorList>
    </citation>
    <scope>NUCLEOTIDE SEQUENCE [LARGE SCALE GENOMIC DNA]</scope>
    <source>
        <strain evidence="7 8">PLY_AMNH</strain>
    </source>
</reference>
<dbReference type="GO" id="GO:0004674">
    <property type="term" value="F:protein serine/threonine kinase activity"/>
    <property type="evidence" value="ECO:0007669"/>
    <property type="project" value="UniProtKB-KW"/>
</dbReference>
<keyword evidence="2" id="KW-0808">Transferase</keyword>
<dbReference type="PROSITE" id="PS51158">
    <property type="entry name" value="ALPHA_KINASE"/>
    <property type="match status" value="1"/>
</dbReference>
<dbReference type="PANTHER" id="PTHR45992">
    <property type="entry name" value="EUKARYOTIC ELONGATION FACTOR 2 KINASE-RELATED"/>
    <property type="match status" value="1"/>
</dbReference>